<reference evidence="2" key="1">
    <citation type="journal article" date="2020" name="Stud. Mycol.">
        <title>101 Dothideomycetes genomes: a test case for predicting lifestyles and emergence of pathogens.</title>
        <authorList>
            <person name="Haridas S."/>
            <person name="Albert R."/>
            <person name="Binder M."/>
            <person name="Bloem J."/>
            <person name="Labutti K."/>
            <person name="Salamov A."/>
            <person name="Andreopoulos B."/>
            <person name="Baker S."/>
            <person name="Barry K."/>
            <person name="Bills G."/>
            <person name="Bluhm B."/>
            <person name="Cannon C."/>
            <person name="Castanera R."/>
            <person name="Culley D."/>
            <person name="Daum C."/>
            <person name="Ezra D."/>
            <person name="Gonzalez J."/>
            <person name="Henrissat B."/>
            <person name="Kuo A."/>
            <person name="Liang C."/>
            <person name="Lipzen A."/>
            <person name="Lutzoni F."/>
            <person name="Magnuson J."/>
            <person name="Mondo S."/>
            <person name="Nolan M."/>
            <person name="Ohm R."/>
            <person name="Pangilinan J."/>
            <person name="Park H.-J."/>
            <person name="Ramirez L."/>
            <person name="Alfaro M."/>
            <person name="Sun H."/>
            <person name="Tritt A."/>
            <person name="Yoshinaga Y."/>
            <person name="Zwiers L.-H."/>
            <person name="Turgeon B."/>
            <person name="Goodwin S."/>
            <person name="Spatafora J."/>
            <person name="Crous P."/>
            <person name="Grigoriev I."/>
        </authorList>
    </citation>
    <scope>NUCLEOTIDE SEQUENCE</scope>
    <source>
        <strain evidence="2">ATCC 16933</strain>
    </source>
</reference>
<proteinExistence type="predicted"/>
<dbReference type="OrthoDB" id="10546645at2759"/>
<gene>
    <name evidence="2" type="ORF">BDY21DRAFT_333098</name>
</gene>
<evidence type="ECO:0000256" key="1">
    <source>
        <dbReference type="SAM" id="MobiDB-lite"/>
    </source>
</evidence>
<organism evidence="2 3">
    <name type="scientific">Lineolata rhizophorae</name>
    <dbReference type="NCBI Taxonomy" id="578093"/>
    <lineage>
        <taxon>Eukaryota</taxon>
        <taxon>Fungi</taxon>
        <taxon>Dikarya</taxon>
        <taxon>Ascomycota</taxon>
        <taxon>Pezizomycotina</taxon>
        <taxon>Dothideomycetes</taxon>
        <taxon>Dothideomycetes incertae sedis</taxon>
        <taxon>Lineolatales</taxon>
        <taxon>Lineolataceae</taxon>
        <taxon>Lineolata</taxon>
    </lineage>
</organism>
<dbReference type="AlphaFoldDB" id="A0A6A6PD49"/>
<dbReference type="Proteomes" id="UP000799766">
    <property type="component" value="Unassembled WGS sequence"/>
</dbReference>
<evidence type="ECO:0000313" key="3">
    <source>
        <dbReference type="Proteomes" id="UP000799766"/>
    </source>
</evidence>
<protein>
    <submittedName>
        <fullName evidence="2">Uncharacterized protein</fullName>
    </submittedName>
</protein>
<keyword evidence="3" id="KW-1185">Reference proteome</keyword>
<feature type="region of interest" description="Disordered" evidence="1">
    <location>
        <begin position="1"/>
        <end position="28"/>
    </location>
</feature>
<name>A0A6A6PD49_9PEZI</name>
<dbReference type="EMBL" id="MU001671">
    <property type="protein sequence ID" value="KAF2461722.1"/>
    <property type="molecule type" value="Genomic_DNA"/>
</dbReference>
<accession>A0A6A6PD49</accession>
<sequence>MPSFEQSSVSGGAAQAPTAGRLQPGKLDLRRTSVEDLRRLYEERAGAAKTLVEAASGRK</sequence>
<evidence type="ECO:0000313" key="2">
    <source>
        <dbReference type="EMBL" id="KAF2461722.1"/>
    </source>
</evidence>
<feature type="compositionally biased region" description="Polar residues" evidence="1">
    <location>
        <begin position="1"/>
        <end position="10"/>
    </location>
</feature>